<name>A0A3B1DRE6_9ZZZZ</name>
<accession>A0A3B1DRE6</accession>
<evidence type="ECO:0000313" key="1">
    <source>
        <dbReference type="EMBL" id="VAX39453.1"/>
    </source>
</evidence>
<protein>
    <recommendedName>
        <fullName evidence="2">Tetratricopeptide repeat protein</fullName>
    </recommendedName>
</protein>
<reference evidence="1" key="1">
    <citation type="submission" date="2018-06" db="EMBL/GenBank/DDBJ databases">
        <authorList>
            <person name="Zhirakovskaya E."/>
        </authorList>
    </citation>
    <scope>NUCLEOTIDE SEQUENCE</scope>
</reference>
<organism evidence="1">
    <name type="scientific">hydrothermal vent metagenome</name>
    <dbReference type="NCBI Taxonomy" id="652676"/>
    <lineage>
        <taxon>unclassified sequences</taxon>
        <taxon>metagenomes</taxon>
        <taxon>ecological metagenomes</taxon>
    </lineage>
</organism>
<proteinExistence type="predicted"/>
<dbReference type="AlphaFoldDB" id="A0A3B1DRE6"/>
<sequence length="280" mass="32169">QLTKYVKTYSSTPGKLSGGQAEVLLRLAQIELHRRHPDFAQIDRWLLRLIASADIQMKNESQNNFVLATWKTMKRNATPLRILSLAGQKKYDDAKQLVEQLAQRETAEVLDLLNRLAQVAASFDKATRIQIGQLQLQAAKELYYRPKKLSATQQQQVERALAEAYVATNHFTQAREFYLGLIKTSPKNRKTLKQFALLSQQCGTKECLNDAKNTWRKLGLLEKPGTVTWLQARYHLAECYLLLGETKECRKLLTITKILYPQLGNKELRQKFIALQKKVK</sequence>
<evidence type="ECO:0008006" key="2">
    <source>
        <dbReference type="Google" id="ProtNLM"/>
    </source>
</evidence>
<dbReference type="SUPFAM" id="SSF48452">
    <property type="entry name" value="TPR-like"/>
    <property type="match status" value="1"/>
</dbReference>
<dbReference type="InterPro" id="IPR011990">
    <property type="entry name" value="TPR-like_helical_dom_sf"/>
</dbReference>
<feature type="non-terminal residue" evidence="1">
    <location>
        <position position="1"/>
    </location>
</feature>
<dbReference type="EMBL" id="UOGL01000333">
    <property type="protein sequence ID" value="VAX39453.1"/>
    <property type="molecule type" value="Genomic_DNA"/>
</dbReference>
<gene>
    <name evidence="1" type="ORF">MNBD_PLANCTO02-3104</name>
</gene>
<dbReference type="Gene3D" id="1.25.40.10">
    <property type="entry name" value="Tetratricopeptide repeat domain"/>
    <property type="match status" value="1"/>
</dbReference>